<evidence type="ECO:0000256" key="1">
    <source>
        <dbReference type="ARBA" id="ARBA00022491"/>
    </source>
</evidence>
<dbReference type="PRINTS" id="PR00455">
    <property type="entry name" value="HTHTETR"/>
</dbReference>
<dbReference type="FunFam" id="1.10.10.60:FF:000141">
    <property type="entry name" value="TetR family transcriptional regulator"/>
    <property type="match status" value="1"/>
</dbReference>
<dbReference type="GO" id="GO:0000976">
    <property type="term" value="F:transcription cis-regulatory region binding"/>
    <property type="evidence" value="ECO:0007669"/>
    <property type="project" value="TreeGrafter"/>
</dbReference>
<dbReference type="Pfam" id="PF00440">
    <property type="entry name" value="TetR_N"/>
    <property type="match status" value="1"/>
</dbReference>
<evidence type="ECO:0000256" key="4">
    <source>
        <dbReference type="ARBA" id="ARBA00023163"/>
    </source>
</evidence>
<organism evidence="8 9">
    <name type="scientific">Streptomyces antimycoticus</name>
    <dbReference type="NCBI Taxonomy" id="68175"/>
    <lineage>
        <taxon>Bacteria</taxon>
        <taxon>Bacillati</taxon>
        <taxon>Actinomycetota</taxon>
        <taxon>Actinomycetes</taxon>
        <taxon>Kitasatosporales</taxon>
        <taxon>Streptomycetaceae</taxon>
        <taxon>Streptomyces</taxon>
        <taxon>Streptomyces violaceusniger group</taxon>
    </lineage>
</organism>
<protein>
    <recommendedName>
        <fullName evidence="7">HTH tetR-type domain-containing protein</fullName>
    </recommendedName>
</protein>
<feature type="DNA-binding region" description="H-T-H motif" evidence="5">
    <location>
        <begin position="36"/>
        <end position="55"/>
    </location>
</feature>
<dbReference type="PROSITE" id="PS50977">
    <property type="entry name" value="HTH_TETR_2"/>
    <property type="match status" value="1"/>
</dbReference>
<dbReference type="SUPFAM" id="SSF46689">
    <property type="entry name" value="Homeodomain-like"/>
    <property type="match status" value="1"/>
</dbReference>
<dbReference type="Pfam" id="PF17932">
    <property type="entry name" value="TetR_C_24"/>
    <property type="match status" value="1"/>
</dbReference>
<feature type="domain" description="HTH tetR-type" evidence="7">
    <location>
        <begin position="13"/>
        <end position="73"/>
    </location>
</feature>
<dbReference type="InterPro" id="IPR036271">
    <property type="entry name" value="Tet_transcr_reg_TetR-rel_C_sf"/>
</dbReference>
<dbReference type="Gene3D" id="1.10.357.10">
    <property type="entry name" value="Tetracycline Repressor, domain 2"/>
    <property type="match status" value="1"/>
</dbReference>
<dbReference type="InterPro" id="IPR009057">
    <property type="entry name" value="Homeodomain-like_sf"/>
</dbReference>
<name>A0A499V7G0_9ACTN</name>
<feature type="compositionally biased region" description="Low complexity" evidence="6">
    <location>
        <begin position="202"/>
        <end position="215"/>
    </location>
</feature>
<dbReference type="Gene3D" id="1.10.10.60">
    <property type="entry name" value="Homeodomain-like"/>
    <property type="match status" value="1"/>
</dbReference>
<dbReference type="InterPro" id="IPR041490">
    <property type="entry name" value="KstR2_TetR_C"/>
</dbReference>
<dbReference type="GO" id="GO:0045892">
    <property type="term" value="P:negative regulation of DNA-templated transcription"/>
    <property type="evidence" value="ECO:0007669"/>
    <property type="project" value="UniProtKB-ARBA"/>
</dbReference>
<keyword evidence="2" id="KW-0805">Transcription regulation</keyword>
<keyword evidence="4" id="KW-0804">Transcription</keyword>
<evidence type="ECO:0000256" key="6">
    <source>
        <dbReference type="SAM" id="MobiDB-lite"/>
    </source>
</evidence>
<dbReference type="InterPro" id="IPR050109">
    <property type="entry name" value="HTH-type_TetR-like_transc_reg"/>
</dbReference>
<keyword evidence="1" id="KW-0678">Repressor</keyword>
<dbReference type="AlphaFoldDB" id="A0A499V7G0"/>
<dbReference type="InterPro" id="IPR023772">
    <property type="entry name" value="DNA-bd_HTH_TetR-type_CS"/>
</dbReference>
<dbReference type="InterPro" id="IPR001647">
    <property type="entry name" value="HTH_TetR"/>
</dbReference>
<evidence type="ECO:0000256" key="5">
    <source>
        <dbReference type="PROSITE-ProRule" id="PRU00335"/>
    </source>
</evidence>
<dbReference type="PANTHER" id="PTHR30055">
    <property type="entry name" value="HTH-TYPE TRANSCRIPTIONAL REGULATOR RUTR"/>
    <property type="match status" value="1"/>
</dbReference>
<accession>A0A499V7G0</accession>
<evidence type="ECO:0000313" key="8">
    <source>
        <dbReference type="EMBL" id="BBJ44919.1"/>
    </source>
</evidence>
<evidence type="ECO:0000256" key="3">
    <source>
        <dbReference type="ARBA" id="ARBA00023125"/>
    </source>
</evidence>
<keyword evidence="3 5" id="KW-0238">DNA-binding</keyword>
<evidence type="ECO:0000256" key="2">
    <source>
        <dbReference type="ARBA" id="ARBA00023015"/>
    </source>
</evidence>
<dbReference type="PANTHER" id="PTHR30055:SF175">
    <property type="entry name" value="HTH-TYPE TRANSCRIPTIONAL REPRESSOR KSTR2"/>
    <property type="match status" value="1"/>
</dbReference>
<dbReference type="GO" id="GO:0003700">
    <property type="term" value="F:DNA-binding transcription factor activity"/>
    <property type="evidence" value="ECO:0007669"/>
    <property type="project" value="TreeGrafter"/>
</dbReference>
<sequence>MATMAKTTDGDGQPVPQRLLAAATRLFAERGYDRTSVQEIVEAAGVTKGALYHYFGSKDDLLHEIYGRVLRLQQERLDAFADADAPVETRLRDAAADVVVTTIENLDDATIFFRSMHQLSPEKHKQVRAERRRYHERFRALIEEGQRTGVFSSRTPADLVVDYHFGSVHHLGTWYRPGGPLGPRRSPTTWPTYCCARCGRSSARPGAPPSGSWGSVRTGPRGGAPHAAEPHIGCCREGAGWGKQTPPRPHPYRFSYTYRFNSRRASDR</sequence>
<proteinExistence type="predicted"/>
<evidence type="ECO:0000259" key="7">
    <source>
        <dbReference type="PROSITE" id="PS50977"/>
    </source>
</evidence>
<reference evidence="8 9" key="1">
    <citation type="journal article" date="2020" name="Int. J. Syst. Evol. Microbiol.">
        <title>Reclassification of Streptomyces castelarensis and Streptomyces sporoclivatus as later heterotypic synonyms of Streptomyces antimycoticus.</title>
        <authorList>
            <person name="Komaki H."/>
            <person name="Tamura T."/>
        </authorList>
    </citation>
    <scope>NUCLEOTIDE SEQUENCE [LARGE SCALE GENOMIC DNA]</scope>
    <source>
        <strain evidence="8 9">NBRC 100767</strain>
    </source>
</reference>
<dbReference type="Proteomes" id="UP000463951">
    <property type="component" value="Chromosome"/>
</dbReference>
<feature type="region of interest" description="Disordered" evidence="6">
    <location>
        <begin position="202"/>
        <end position="229"/>
    </location>
</feature>
<gene>
    <name evidence="8" type="ORF">SSPO_076370</name>
</gene>
<dbReference type="PROSITE" id="PS01081">
    <property type="entry name" value="HTH_TETR_1"/>
    <property type="match status" value="1"/>
</dbReference>
<evidence type="ECO:0000313" key="9">
    <source>
        <dbReference type="Proteomes" id="UP000463951"/>
    </source>
</evidence>
<dbReference type="EMBL" id="AP019620">
    <property type="protein sequence ID" value="BBJ44919.1"/>
    <property type="molecule type" value="Genomic_DNA"/>
</dbReference>
<dbReference type="SUPFAM" id="SSF48498">
    <property type="entry name" value="Tetracyclin repressor-like, C-terminal domain"/>
    <property type="match status" value="1"/>
</dbReference>